<evidence type="ECO:0000256" key="1">
    <source>
        <dbReference type="ARBA" id="ARBA00023157"/>
    </source>
</evidence>
<organism evidence="5 6">
    <name type="scientific">Pristionchus fissidentatus</name>
    <dbReference type="NCBI Taxonomy" id="1538716"/>
    <lineage>
        <taxon>Eukaryota</taxon>
        <taxon>Metazoa</taxon>
        <taxon>Ecdysozoa</taxon>
        <taxon>Nematoda</taxon>
        <taxon>Chromadorea</taxon>
        <taxon>Rhabditida</taxon>
        <taxon>Rhabditina</taxon>
        <taxon>Diplogasteromorpha</taxon>
        <taxon>Diplogasteroidea</taxon>
        <taxon>Neodiplogasteridae</taxon>
        <taxon>Pristionchus</taxon>
    </lineage>
</organism>
<comment type="caution">
    <text evidence="5">The sequence shown here is derived from an EMBL/GenBank/DDBJ whole genome shotgun (WGS) entry which is preliminary data.</text>
</comment>
<protein>
    <recommendedName>
        <fullName evidence="3">Peptidase S1 domain-containing protein</fullName>
    </recommendedName>
</protein>
<dbReference type="GO" id="GO:0006508">
    <property type="term" value="P:proteolysis"/>
    <property type="evidence" value="ECO:0007669"/>
    <property type="project" value="InterPro"/>
</dbReference>
<dbReference type="AlphaFoldDB" id="A0AAV5X457"/>
<dbReference type="InterPro" id="IPR001254">
    <property type="entry name" value="Trypsin_dom"/>
</dbReference>
<evidence type="ECO:0000256" key="2">
    <source>
        <dbReference type="SAM" id="SignalP"/>
    </source>
</evidence>
<dbReference type="Pfam" id="PF00089">
    <property type="entry name" value="Trypsin"/>
    <property type="match status" value="1"/>
</dbReference>
<dbReference type="SMART" id="SM00020">
    <property type="entry name" value="Tryp_SPc"/>
    <property type="match status" value="1"/>
</dbReference>
<dbReference type="SUPFAM" id="SSF50494">
    <property type="entry name" value="Trypsin-like serine proteases"/>
    <property type="match status" value="1"/>
</dbReference>
<sequence>MFQMRKVVALIILLSVATAQTCGKATLNHMSAAMQLVSNQTGEAVTGGTQAADGAWPWTVSVCYKDWFGTCSYKGAGVIIGDRWVLAADPEIDNTLTDYRVHVGSTQKDGGTLAQVQNVWVTSEFKNGKDHGDINLIELGAPLKFSDHVQPICVPKSDTDVVIPGHYAWFTSWGHTSNSMFAEEQKYLQQAKLEFDNDTLCKNMYTYDSKYNCCAGGTGPSVCKKELGSPLMQKKGDTWYLYGISDTASPNGCSSAASFLRASYFCNFINDVAGIDCV</sequence>
<dbReference type="GO" id="GO:0004252">
    <property type="term" value="F:serine-type endopeptidase activity"/>
    <property type="evidence" value="ECO:0007669"/>
    <property type="project" value="InterPro"/>
</dbReference>
<evidence type="ECO:0000313" key="4">
    <source>
        <dbReference type="EMBL" id="GMT34125.1"/>
    </source>
</evidence>
<dbReference type="PANTHER" id="PTHR24250">
    <property type="entry name" value="CHYMOTRYPSIN-RELATED"/>
    <property type="match status" value="1"/>
</dbReference>
<dbReference type="EMBL" id="BTSY01000239">
    <property type="protein sequence ID" value="GMT37723.1"/>
    <property type="molecule type" value="Genomic_DNA"/>
</dbReference>
<evidence type="ECO:0000259" key="3">
    <source>
        <dbReference type="PROSITE" id="PS50240"/>
    </source>
</evidence>
<proteinExistence type="predicted"/>
<feature type="domain" description="Peptidase S1" evidence="3">
    <location>
        <begin position="45"/>
        <end position="274"/>
    </location>
</feature>
<keyword evidence="6" id="KW-1185">Reference proteome</keyword>
<dbReference type="PANTHER" id="PTHR24250:SF27">
    <property type="entry name" value="ELASTASE 2 LIKE"/>
    <property type="match status" value="1"/>
</dbReference>
<dbReference type="InterPro" id="IPR009003">
    <property type="entry name" value="Peptidase_S1_PA"/>
</dbReference>
<dbReference type="EMBL" id="BTSY01000006">
    <property type="protein sequence ID" value="GMT34125.1"/>
    <property type="molecule type" value="Genomic_DNA"/>
</dbReference>
<dbReference type="InterPro" id="IPR043504">
    <property type="entry name" value="Peptidase_S1_PA_chymotrypsin"/>
</dbReference>
<dbReference type="Gene3D" id="2.40.10.10">
    <property type="entry name" value="Trypsin-like serine proteases"/>
    <property type="match status" value="1"/>
</dbReference>
<dbReference type="Proteomes" id="UP001432322">
    <property type="component" value="Unassembled WGS sequence"/>
</dbReference>
<accession>A0AAV5X457</accession>
<dbReference type="PROSITE" id="PS50240">
    <property type="entry name" value="TRYPSIN_DOM"/>
    <property type="match status" value="1"/>
</dbReference>
<name>A0AAV5X457_9BILA</name>
<evidence type="ECO:0000313" key="5">
    <source>
        <dbReference type="EMBL" id="GMT37723.1"/>
    </source>
</evidence>
<feature type="signal peptide" evidence="2">
    <location>
        <begin position="1"/>
        <end position="19"/>
    </location>
</feature>
<evidence type="ECO:0000313" key="6">
    <source>
        <dbReference type="Proteomes" id="UP001432322"/>
    </source>
</evidence>
<keyword evidence="2" id="KW-0732">Signal</keyword>
<dbReference type="CDD" id="cd00190">
    <property type="entry name" value="Tryp_SPc"/>
    <property type="match status" value="1"/>
</dbReference>
<gene>
    <name evidence="4" type="ORF">PFISCL1PPCAC_25422</name>
    <name evidence="5" type="ORF">PFISCL1PPCAC_29020</name>
</gene>
<feature type="chain" id="PRO_5044714786" description="Peptidase S1 domain-containing protein" evidence="2">
    <location>
        <begin position="20"/>
        <end position="278"/>
    </location>
</feature>
<keyword evidence="1" id="KW-1015">Disulfide bond</keyword>
<reference evidence="5" key="1">
    <citation type="submission" date="2023-10" db="EMBL/GenBank/DDBJ databases">
        <title>Genome assembly of Pristionchus species.</title>
        <authorList>
            <person name="Yoshida K."/>
            <person name="Sommer R.J."/>
        </authorList>
    </citation>
    <scope>NUCLEOTIDE SEQUENCE</scope>
    <source>
        <strain evidence="5">RS5133</strain>
    </source>
</reference>